<name>A0A8J2LYF9_9BILA</name>
<dbReference type="AlphaFoldDB" id="A0A8J2LYF9"/>
<dbReference type="EMBL" id="CAKAEH010000556">
    <property type="protein sequence ID" value="CAG9531319.1"/>
    <property type="molecule type" value="Genomic_DNA"/>
</dbReference>
<feature type="compositionally biased region" description="Low complexity" evidence="1">
    <location>
        <begin position="416"/>
        <end position="427"/>
    </location>
</feature>
<gene>
    <name evidence="2" type="ORF">CJOHNSTONI_LOCUS1731</name>
</gene>
<feature type="region of interest" description="Disordered" evidence="1">
    <location>
        <begin position="416"/>
        <end position="439"/>
    </location>
</feature>
<feature type="region of interest" description="Disordered" evidence="1">
    <location>
        <begin position="372"/>
        <end position="403"/>
    </location>
</feature>
<evidence type="ECO:0000256" key="1">
    <source>
        <dbReference type="SAM" id="MobiDB-lite"/>
    </source>
</evidence>
<reference evidence="2" key="1">
    <citation type="submission" date="2021-09" db="EMBL/GenBank/DDBJ databases">
        <authorList>
            <consortium name="Pathogen Informatics"/>
        </authorList>
    </citation>
    <scope>NUCLEOTIDE SEQUENCE</scope>
</reference>
<feature type="region of interest" description="Disordered" evidence="1">
    <location>
        <begin position="1"/>
        <end position="33"/>
    </location>
</feature>
<feature type="compositionally biased region" description="Basic and acidic residues" evidence="1">
    <location>
        <begin position="1"/>
        <end position="24"/>
    </location>
</feature>
<dbReference type="OrthoDB" id="5869715at2759"/>
<protein>
    <submittedName>
        <fullName evidence="2">Uncharacterized protein</fullName>
    </submittedName>
</protein>
<sequence>MSKQQRSREGEQRDSEKSSKERGQSKMSRSAGRVVRPLSEVLFFDSFKSKERAINAQLTASTGPISLKDAITDCSLRFQHTTGRSGNDNSSRSHSYRKSRRRLEISSRADPPSSHSQRTRKSQNFGKSASGQLSREIMVSSQRSQLLDGNLHDRRFSRRTQEGDHNFYHQRPLLTRSVDELPQEGGTYVSLARHHTLTERGKVDDSTRSIYPNIIPALFGRPPPPPNIRDLPRAVFPLPGFGPGFGGIPPGFYLPPQAASGAGAPPGFYLPLQAVPGTGMPSGFMPHGFYPPPGFGAVPRFYPPPLLTAGSGAPLPLPQTPLGIGTSLGSLPRPQSILGTGAPFAFNPPSQTVLGSGTPPRFHPLSQPTFGTFPMLPTSQQGLSREKSDQIPVAPRSTIPPPQPAISNEIFGSMPSASTSTATTAIPPTLPTGSPPQQKIVQPRWFESDYGRDGISSRSDHYTTATNIPSIESFEFTPQFTLPIVRLFGGLFVHNCEESHYVTTDPMPLVI</sequence>
<organism evidence="2 3">
    <name type="scientific">Cercopithifilaria johnstoni</name>
    <dbReference type="NCBI Taxonomy" id="2874296"/>
    <lineage>
        <taxon>Eukaryota</taxon>
        <taxon>Metazoa</taxon>
        <taxon>Ecdysozoa</taxon>
        <taxon>Nematoda</taxon>
        <taxon>Chromadorea</taxon>
        <taxon>Rhabditida</taxon>
        <taxon>Spirurina</taxon>
        <taxon>Spiruromorpha</taxon>
        <taxon>Filarioidea</taxon>
        <taxon>Onchocercidae</taxon>
        <taxon>Cercopithifilaria</taxon>
    </lineage>
</organism>
<proteinExistence type="predicted"/>
<feature type="region of interest" description="Disordered" evidence="1">
    <location>
        <begin position="79"/>
        <end position="151"/>
    </location>
</feature>
<evidence type="ECO:0000313" key="2">
    <source>
        <dbReference type="EMBL" id="CAG9531319.1"/>
    </source>
</evidence>
<accession>A0A8J2LYF9</accession>
<keyword evidence="3" id="KW-1185">Reference proteome</keyword>
<evidence type="ECO:0000313" key="3">
    <source>
        <dbReference type="Proteomes" id="UP000746747"/>
    </source>
</evidence>
<feature type="compositionally biased region" description="Polar residues" evidence="1">
    <location>
        <begin position="122"/>
        <end position="147"/>
    </location>
</feature>
<dbReference type="Proteomes" id="UP000746747">
    <property type="component" value="Unassembled WGS sequence"/>
</dbReference>
<feature type="compositionally biased region" description="Polar residues" evidence="1">
    <location>
        <begin position="79"/>
        <end position="89"/>
    </location>
</feature>
<comment type="caution">
    <text evidence="2">The sequence shown here is derived from an EMBL/GenBank/DDBJ whole genome shotgun (WGS) entry which is preliminary data.</text>
</comment>